<dbReference type="RefSeq" id="WP_379517662.1">
    <property type="nucleotide sequence ID" value="NZ_JBHSPA010000035.1"/>
</dbReference>
<accession>A0ABW1CQW5</accession>
<gene>
    <name evidence="1" type="ORF">ACFPZ3_30200</name>
</gene>
<evidence type="ECO:0000313" key="1">
    <source>
        <dbReference type="EMBL" id="MFC5828159.1"/>
    </source>
</evidence>
<name>A0ABW1CQW5_9ACTN</name>
<dbReference type="EMBL" id="JBHSPA010000035">
    <property type="protein sequence ID" value="MFC5828159.1"/>
    <property type="molecule type" value="Genomic_DNA"/>
</dbReference>
<protein>
    <submittedName>
        <fullName evidence="1">Uncharacterized protein</fullName>
    </submittedName>
</protein>
<sequence>MVIAASLIALGTISCSVYFIFFHAPKINLGPLDVQYGQRMMEGTFADIAVPEGASGRNFLTLRFAVQNPSGFGSCITPARVDFIPIVDRIPRGEKTVWRKQPGEEVRLQIGPAKKEVRIRAVLHEADLACRVDLVVTEAILHD</sequence>
<reference evidence="2" key="1">
    <citation type="journal article" date="2019" name="Int. J. Syst. Evol. Microbiol.">
        <title>The Global Catalogue of Microorganisms (GCM) 10K type strain sequencing project: providing services to taxonomists for standard genome sequencing and annotation.</title>
        <authorList>
            <consortium name="The Broad Institute Genomics Platform"/>
            <consortium name="The Broad Institute Genome Sequencing Center for Infectious Disease"/>
            <person name="Wu L."/>
            <person name="Ma J."/>
        </authorList>
    </citation>
    <scope>NUCLEOTIDE SEQUENCE [LARGE SCALE GENOMIC DNA]</scope>
    <source>
        <strain evidence="2">CCUG 53903</strain>
    </source>
</reference>
<dbReference type="Proteomes" id="UP001596058">
    <property type="component" value="Unassembled WGS sequence"/>
</dbReference>
<keyword evidence="2" id="KW-1185">Reference proteome</keyword>
<evidence type="ECO:0000313" key="2">
    <source>
        <dbReference type="Proteomes" id="UP001596058"/>
    </source>
</evidence>
<organism evidence="1 2">
    <name type="scientific">Nonomuraea insulae</name>
    <dbReference type="NCBI Taxonomy" id="1616787"/>
    <lineage>
        <taxon>Bacteria</taxon>
        <taxon>Bacillati</taxon>
        <taxon>Actinomycetota</taxon>
        <taxon>Actinomycetes</taxon>
        <taxon>Streptosporangiales</taxon>
        <taxon>Streptosporangiaceae</taxon>
        <taxon>Nonomuraea</taxon>
    </lineage>
</organism>
<proteinExistence type="predicted"/>
<comment type="caution">
    <text evidence="1">The sequence shown here is derived from an EMBL/GenBank/DDBJ whole genome shotgun (WGS) entry which is preliminary data.</text>
</comment>